<dbReference type="PANTHER" id="PTHR12684:SF2">
    <property type="entry name" value="TRNA 2'-PHOSPHOTRANSFERASE 1"/>
    <property type="match status" value="1"/>
</dbReference>
<evidence type="ECO:0000313" key="7">
    <source>
        <dbReference type="EMBL" id="GFO16981.1"/>
    </source>
</evidence>
<reference evidence="7 8" key="1">
    <citation type="journal article" date="2021" name="Elife">
        <title>Chloroplast acquisition without the gene transfer in kleptoplastic sea slugs, Plakobranchus ocellatus.</title>
        <authorList>
            <person name="Maeda T."/>
            <person name="Takahashi S."/>
            <person name="Yoshida T."/>
            <person name="Shimamura S."/>
            <person name="Takaki Y."/>
            <person name="Nagai Y."/>
            <person name="Toyoda A."/>
            <person name="Suzuki Y."/>
            <person name="Arimoto A."/>
            <person name="Ishii H."/>
            <person name="Satoh N."/>
            <person name="Nishiyama T."/>
            <person name="Hasebe M."/>
            <person name="Maruyama T."/>
            <person name="Minagawa J."/>
            <person name="Obokata J."/>
            <person name="Shigenobu S."/>
        </authorList>
    </citation>
    <scope>NUCLEOTIDE SEQUENCE [LARGE SCALE GENOMIC DNA]</scope>
</reference>
<dbReference type="InterPro" id="IPR042080">
    <property type="entry name" value="RNA_2'-PTrans_N"/>
</dbReference>
<accession>A0AAV4BDV3</accession>
<organism evidence="7 8">
    <name type="scientific">Plakobranchus ocellatus</name>
    <dbReference type="NCBI Taxonomy" id="259542"/>
    <lineage>
        <taxon>Eukaryota</taxon>
        <taxon>Metazoa</taxon>
        <taxon>Spiralia</taxon>
        <taxon>Lophotrochozoa</taxon>
        <taxon>Mollusca</taxon>
        <taxon>Gastropoda</taxon>
        <taxon>Heterobranchia</taxon>
        <taxon>Euthyneura</taxon>
        <taxon>Panpulmonata</taxon>
        <taxon>Sacoglossa</taxon>
        <taxon>Placobranchoidea</taxon>
        <taxon>Plakobranchidae</taxon>
        <taxon>Plakobranchus</taxon>
    </lineage>
</organism>
<evidence type="ECO:0000256" key="4">
    <source>
        <dbReference type="ARBA" id="ARBA00022679"/>
    </source>
</evidence>
<comment type="similarity">
    <text evidence="2">Belongs to the KptA/TPT1 family.</text>
</comment>
<sequence>MASGLRSFDAVKISKTLSYLLRHGAEKEGFELLPGGYLYVDDILRRKKFHMVVTVKDIHAIVDTNDKKRFTLVIDEESKRLKICANQGHSIQVEDLDLSPIEHAEEFPIIVHGTYYKYWQFIAQEGLKRMNRNHIHFAAGLQGQDGVISGMRSSCQIIIYLDLAKALERE</sequence>
<name>A0AAV4BDV3_9GAST</name>
<dbReference type="Pfam" id="PF01885">
    <property type="entry name" value="PTS_2-RNA"/>
    <property type="match status" value="1"/>
</dbReference>
<dbReference type="GO" id="GO:0000215">
    <property type="term" value="F:tRNA 2'-phosphotransferase activity"/>
    <property type="evidence" value="ECO:0007669"/>
    <property type="project" value="UniProtKB-EC"/>
</dbReference>
<keyword evidence="5" id="KW-0520">NAD</keyword>
<evidence type="ECO:0000256" key="2">
    <source>
        <dbReference type="ARBA" id="ARBA00009836"/>
    </source>
</evidence>
<keyword evidence="4" id="KW-0808">Transferase</keyword>
<dbReference type="InterPro" id="IPR042081">
    <property type="entry name" value="RNA_2'-PTrans_C"/>
</dbReference>
<dbReference type="AlphaFoldDB" id="A0AAV4BDV3"/>
<dbReference type="Gene3D" id="3.20.170.30">
    <property type="match status" value="1"/>
</dbReference>
<evidence type="ECO:0000256" key="1">
    <source>
        <dbReference type="ARBA" id="ARBA00003343"/>
    </source>
</evidence>
<dbReference type="EMBL" id="BLXT01004727">
    <property type="protein sequence ID" value="GFO16981.1"/>
    <property type="molecule type" value="Genomic_DNA"/>
</dbReference>
<protein>
    <recommendedName>
        <fullName evidence="3">2'-phosphotransferase</fullName>
        <ecNumber evidence="3">2.7.1.160</ecNumber>
    </recommendedName>
</protein>
<dbReference type="EC" id="2.7.1.160" evidence="3"/>
<evidence type="ECO:0000313" key="8">
    <source>
        <dbReference type="Proteomes" id="UP000735302"/>
    </source>
</evidence>
<gene>
    <name evidence="7" type="ORF">PoB_004348600</name>
</gene>
<comment type="caution">
    <text evidence="7">The sequence shown here is derived from an EMBL/GenBank/DDBJ whole genome shotgun (WGS) entry which is preliminary data.</text>
</comment>
<comment type="function">
    <text evidence="1">Catalyzes the last step of tRNA splicing, the transfer of the splice junction 2'-phosphate from ligated tRNA to NAD to produce ADP-ribose 1''-2'' cyclic phosphate.</text>
</comment>
<evidence type="ECO:0000256" key="3">
    <source>
        <dbReference type="ARBA" id="ARBA00012007"/>
    </source>
</evidence>
<keyword evidence="8" id="KW-1185">Reference proteome</keyword>
<evidence type="ECO:0000256" key="6">
    <source>
        <dbReference type="ARBA" id="ARBA00047949"/>
    </source>
</evidence>
<dbReference type="GO" id="GO:0006388">
    <property type="term" value="P:tRNA splicing, via endonucleolytic cleavage and ligation"/>
    <property type="evidence" value="ECO:0007669"/>
    <property type="project" value="TreeGrafter"/>
</dbReference>
<dbReference type="SUPFAM" id="SSF56399">
    <property type="entry name" value="ADP-ribosylation"/>
    <property type="match status" value="1"/>
</dbReference>
<evidence type="ECO:0000256" key="5">
    <source>
        <dbReference type="ARBA" id="ARBA00023027"/>
    </source>
</evidence>
<proteinExistence type="inferred from homology"/>
<dbReference type="Gene3D" id="1.10.10.970">
    <property type="entry name" value="RNA 2'-phosphotransferase, Tpt1/KptA family, N-terminal domain"/>
    <property type="match status" value="1"/>
</dbReference>
<comment type="catalytic activity">
    <reaction evidence="6">
        <text>2'-phospho-[ligated tRNA] + NAD(+) = mature tRNA + ADP-alpha-D-ribose 1'',2''-cyclic phosphate + nicotinamide</text>
        <dbReference type="Rhea" id="RHEA:23324"/>
        <dbReference type="Rhea" id="RHEA-COMP:11106"/>
        <dbReference type="Rhea" id="RHEA-COMP:11107"/>
        <dbReference type="ChEBI" id="CHEBI:17154"/>
        <dbReference type="ChEBI" id="CHEBI:57540"/>
        <dbReference type="ChEBI" id="CHEBI:76596"/>
        <dbReference type="ChEBI" id="CHEBI:82883"/>
        <dbReference type="ChEBI" id="CHEBI:85027"/>
        <dbReference type="EC" id="2.7.1.160"/>
    </reaction>
</comment>
<dbReference type="Proteomes" id="UP000735302">
    <property type="component" value="Unassembled WGS sequence"/>
</dbReference>
<dbReference type="PANTHER" id="PTHR12684">
    <property type="entry name" value="PUTATIVE PHOSPHOTRANSFERASE"/>
    <property type="match status" value="1"/>
</dbReference>
<dbReference type="InterPro" id="IPR002745">
    <property type="entry name" value="Ptrans_KptA/Tpt1"/>
</dbReference>